<evidence type="ECO:0000313" key="1">
    <source>
        <dbReference type="EMBL" id="OYR18978.1"/>
    </source>
</evidence>
<gene>
    <name evidence="1" type="ORF">CEV31_2318</name>
</gene>
<sequence length="39" mass="4624">MNETYYLIDCIGPKLQEKYSVENGCYKNYFPGLISLRIF</sequence>
<dbReference type="AlphaFoldDB" id="A0A256FW64"/>
<keyword evidence="2" id="KW-1185">Reference proteome</keyword>
<reference evidence="1 2" key="1">
    <citation type="submission" date="2017-07" db="EMBL/GenBank/DDBJ databases">
        <title>Phylogenetic study on the rhizospheric bacterium Ochrobactrum sp. A44.</title>
        <authorList>
            <person name="Krzyzanowska D.M."/>
            <person name="Ossowicki A."/>
            <person name="Rajewska M."/>
            <person name="Maciag T."/>
            <person name="Kaczynski Z."/>
            <person name="Czerwicka M."/>
            <person name="Jafra S."/>
        </authorList>
    </citation>
    <scope>NUCLEOTIDE SEQUENCE [LARGE SCALE GENOMIC DNA]</scope>
    <source>
        <strain evidence="1 2">DSM 7216</strain>
    </source>
</reference>
<evidence type="ECO:0000313" key="2">
    <source>
        <dbReference type="Proteomes" id="UP000215590"/>
    </source>
</evidence>
<accession>A0A256FW64</accession>
<dbReference type="EMBL" id="NNRJ01000019">
    <property type="protein sequence ID" value="OYR18978.1"/>
    <property type="molecule type" value="Genomic_DNA"/>
</dbReference>
<name>A0A256FW64_9HYPH</name>
<dbReference type="Proteomes" id="UP000215590">
    <property type="component" value="Unassembled WGS sequence"/>
</dbReference>
<protein>
    <submittedName>
        <fullName evidence="1">Uncharacterized protein</fullName>
    </submittedName>
</protein>
<comment type="caution">
    <text evidence="1">The sequence shown here is derived from an EMBL/GenBank/DDBJ whole genome shotgun (WGS) entry which is preliminary data.</text>
</comment>
<organism evidence="1 2">
    <name type="scientific">Brucella thiophenivorans</name>
    <dbReference type="NCBI Taxonomy" id="571255"/>
    <lineage>
        <taxon>Bacteria</taxon>
        <taxon>Pseudomonadati</taxon>
        <taxon>Pseudomonadota</taxon>
        <taxon>Alphaproteobacteria</taxon>
        <taxon>Hyphomicrobiales</taxon>
        <taxon>Brucellaceae</taxon>
        <taxon>Brucella/Ochrobactrum group</taxon>
        <taxon>Brucella</taxon>
    </lineage>
</organism>
<proteinExistence type="predicted"/>